<feature type="region of interest" description="Disordered" evidence="1">
    <location>
        <begin position="1"/>
        <end position="34"/>
    </location>
</feature>
<reference evidence="2" key="1">
    <citation type="submission" date="2018-02" db="EMBL/GenBank/DDBJ databases">
        <title>Rhizophora mucronata_Transcriptome.</title>
        <authorList>
            <person name="Meera S.P."/>
            <person name="Sreeshan A."/>
            <person name="Augustine A."/>
        </authorList>
    </citation>
    <scope>NUCLEOTIDE SEQUENCE</scope>
    <source>
        <tissue evidence="2">Leaf</tissue>
    </source>
</reference>
<name>A0A2P2N3Y0_RHIMU</name>
<dbReference type="EMBL" id="GGEC01056642">
    <property type="protein sequence ID" value="MBX37126.1"/>
    <property type="molecule type" value="Transcribed_RNA"/>
</dbReference>
<evidence type="ECO:0000313" key="2">
    <source>
        <dbReference type="EMBL" id="MBX37126.1"/>
    </source>
</evidence>
<proteinExistence type="predicted"/>
<sequence>MAKQHQRISLQTTSTGSGLCPSHTSMEWELTGHM</sequence>
<evidence type="ECO:0000256" key="1">
    <source>
        <dbReference type="SAM" id="MobiDB-lite"/>
    </source>
</evidence>
<accession>A0A2P2N3Y0</accession>
<organism evidence="2">
    <name type="scientific">Rhizophora mucronata</name>
    <name type="common">Asiatic mangrove</name>
    <dbReference type="NCBI Taxonomy" id="61149"/>
    <lineage>
        <taxon>Eukaryota</taxon>
        <taxon>Viridiplantae</taxon>
        <taxon>Streptophyta</taxon>
        <taxon>Embryophyta</taxon>
        <taxon>Tracheophyta</taxon>
        <taxon>Spermatophyta</taxon>
        <taxon>Magnoliopsida</taxon>
        <taxon>eudicotyledons</taxon>
        <taxon>Gunneridae</taxon>
        <taxon>Pentapetalae</taxon>
        <taxon>rosids</taxon>
        <taxon>fabids</taxon>
        <taxon>Malpighiales</taxon>
        <taxon>Rhizophoraceae</taxon>
        <taxon>Rhizophora</taxon>
    </lineage>
</organism>
<protein>
    <submittedName>
        <fullName evidence="2">Uncharacterized protein</fullName>
    </submittedName>
</protein>
<dbReference type="AlphaFoldDB" id="A0A2P2N3Y0"/>
<feature type="compositionally biased region" description="Polar residues" evidence="1">
    <location>
        <begin position="7"/>
        <end position="25"/>
    </location>
</feature>